<evidence type="ECO:0000313" key="3">
    <source>
        <dbReference type="Proteomes" id="UP001500325"/>
    </source>
</evidence>
<dbReference type="EMBL" id="BAABIC010000019">
    <property type="protein sequence ID" value="GAA4704058.1"/>
    <property type="molecule type" value="Genomic_DNA"/>
</dbReference>
<reference evidence="3" key="1">
    <citation type="journal article" date="2019" name="Int. J. Syst. Evol. Microbiol.">
        <title>The Global Catalogue of Microorganisms (GCM) 10K type strain sequencing project: providing services to taxonomists for standard genome sequencing and annotation.</title>
        <authorList>
            <consortium name="The Broad Institute Genomics Platform"/>
            <consortium name="The Broad Institute Genome Sequencing Center for Infectious Disease"/>
            <person name="Wu L."/>
            <person name="Ma J."/>
        </authorList>
    </citation>
    <scope>NUCLEOTIDE SEQUENCE [LARGE SCALE GENOMIC DNA]</scope>
    <source>
        <strain evidence="3">JCM 18055</strain>
    </source>
</reference>
<sequence>MKGRALTEFRTSSFCSLGDCVEIGRSASGEFLVRDSKNREQSPLAFTREEWAAFVAGVKAGEFDPS</sequence>
<feature type="domain" description="DUF397" evidence="1">
    <location>
        <begin position="8"/>
        <end position="59"/>
    </location>
</feature>
<accession>A0ABP8XAC2</accession>
<organism evidence="2 3">
    <name type="scientific">Pseudonocardia yuanmonensis</name>
    <dbReference type="NCBI Taxonomy" id="1095914"/>
    <lineage>
        <taxon>Bacteria</taxon>
        <taxon>Bacillati</taxon>
        <taxon>Actinomycetota</taxon>
        <taxon>Actinomycetes</taxon>
        <taxon>Pseudonocardiales</taxon>
        <taxon>Pseudonocardiaceae</taxon>
        <taxon>Pseudonocardia</taxon>
    </lineage>
</organism>
<keyword evidence="3" id="KW-1185">Reference proteome</keyword>
<comment type="caution">
    <text evidence="2">The sequence shown here is derived from an EMBL/GenBank/DDBJ whole genome shotgun (WGS) entry which is preliminary data.</text>
</comment>
<name>A0ABP8XAC2_9PSEU</name>
<evidence type="ECO:0000259" key="1">
    <source>
        <dbReference type="Pfam" id="PF04149"/>
    </source>
</evidence>
<protein>
    <recommendedName>
        <fullName evidence="1">DUF397 domain-containing protein</fullName>
    </recommendedName>
</protein>
<dbReference type="Proteomes" id="UP001500325">
    <property type="component" value="Unassembled WGS sequence"/>
</dbReference>
<dbReference type="InterPro" id="IPR007278">
    <property type="entry name" value="DUF397"/>
</dbReference>
<evidence type="ECO:0000313" key="2">
    <source>
        <dbReference type="EMBL" id="GAA4704058.1"/>
    </source>
</evidence>
<proteinExistence type="predicted"/>
<dbReference type="Pfam" id="PF04149">
    <property type="entry name" value="DUF397"/>
    <property type="match status" value="1"/>
</dbReference>
<gene>
    <name evidence="2" type="ORF">GCM10023215_49590</name>
</gene>